<dbReference type="AlphaFoldDB" id="A0AAD9T1H5"/>
<protein>
    <submittedName>
        <fullName evidence="1">Uncharacterized protein</fullName>
    </submittedName>
</protein>
<gene>
    <name evidence="1" type="ORF">QTJ16_004019</name>
</gene>
<proteinExistence type="predicted"/>
<dbReference type="EMBL" id="JAUBYV010000005">
    <property type="protein sequence ID" value="KAK2626844.1"/>
    <property type="molecule type" value="Genomic_DNA"/>
</dbReference>
<reference evidence="1" key="1">
    <citation type="submission" date="2023-06" db="EMBL/GenBank/DDBJ databases">
        <title>Draft genome of Marssonina rosae.</title>
        <authorList>
            <person name="Cheng Q."/>
        </authorList>
    </citation>
    <scope>NUCLEOTIDE SEQUENCE</scope>
    <source>
        <strain evidence="1">R4</strain>
    </source>
</reference>
<evidence type="ECO:0000313" key="2">
    <source>
        <dbReference type="Proteomes" id="UP001285354"/>
    </source>
</evidence>
<sequence length="52" mass="6093">MFRIVVPPDNFIVHSPSVFVKKGVFLIKVTNQYFPFNHNLPTSIYLDILAWE</sequence>
<comment type="caution">
    <text evidence="1">The sequence shown here is derived from an EMBL/GenBank/DDBJ whole genome shotgun (WGS) entry which is preliminary data.</text>
</comment>
<dbReference type="Proteomes" id="UP001285354">
    <property type="component" value="Unassembled WGS sequence"/>
</dbReference>
<keyword evidence="2" id="KW-1185">Reference proteome</keyword>
<name>A0AAD9T1H5_9HELO</name>
<organism evidence="1 2">
    <name type="scientific">Diplocarpon rosae</name>
    <dbReference type="NCBI Taxonomy" id="946125"/>
    <lineage>
        <taxon>Eukaryota</taxon>
        <taxon>Fungi</taxon>
        <taxon>Dikarya</taxon>
        <taxon>Ascomycota</taxon>
        <taxon>Pezizomycotina</taxon>
        <taxon>Leotiomycetes</taxon>
        <taxon>Helotiales</taxon>
        <taxon>Drepanopezizaceae</taxon>
        <taxon>Diplocarpon</taxon>
    </lineage>
</organism>
<evidence type="ECO:0000313" key="1">
    <source>
        <dbReference type="EMBL" id="KAK2626844.1"/>
    </source>
</evidence>
<accession>A0AAD9T1H5</accession>